<dbReference type="InterPro" id="IPR035437">
    <property type="entry name" value="SNase_OB-fold_sf"/>
</dbReference>
<keyword evidence="12" id="KW-1133">Transmembrane helix</keyword>
<evidence type="ECO:0000256" key="3">
    <source>
        <dbReference type="ARBA" id="ARBA00005435"/>
    </source>
</evidence>
<feature type="domain" description="TNase-like" evidence="16">
    <location>
        <begin position="79"/>
        <end position="239"/>
    </location>
</feature>
<dbReference type="AlphaFoldDB" id="A0A6A6R588"/>
<evidence type="ECO:0000256" key="7">
    <source>
        <dbReference type="ARBA" id="ARBA00022722"/>
    </source>
</evidence>
<dbReference type="EMBL" id="MU004185">
    <property type="protein sequence ID" value="KAF2498627.1"/>
    <property type="molecule type" value="Genomic_DNA"/>
</dbReference>
<evidence type="ECO:0000256" key="2">
    <source>
        <dbReference type="ARBA" id="ARBA00004173"/>
    </source>
</evidence>
<dbReference type="Pfam" id="PF00565">
    <property type="entry name" value="SNase"/>
    <property type="match status" value="1"/>
</dbReference>
<gene>
    <name evidence="17" type="ORF">BU16DRAFT_524719</name>
</gene>
<organism evidence="17 18">
    <name type="scientific">Lophium mytilinum</name>
    <dbReference type="NCBI Taxonomy" id="390894"/>
    <lineage>
        <taxon>Eukaryota</taxon>
        <taxon>Fungi</taxon>
        <taxon>Dikarya</taxon>
        <taxon>Ascomycota</taxon>
        <taxon>Pezizomycotina</taxon>
        <taxon>Dothideomycetes</taxon>
        <taxon>Pleosporomycetidae</taxon>
        <taxon>Mytilinidiales</taxon>
        <taxon>Mytilinidiaceae</taxon>
        <taxon>Lophium</taxon>
    </lineage>
</organism>
<dbReference type="FunFam" id="2.40.50.90:FF:000029">
    <property type="entry name" value="Probable endonuclease lcl3"/>
    <property type="match status" value="1"/>
</dbReference>
<keyword evidence="7" id="KW-0540">Nuclease</keyword>
<dbReference type="PROSITE" id="PS50830">
    <property type="entry name" value="TNASE_3"/>
    <property type="match status" value="1"/>
</dbReference>
<evidence type="ECO:0000259" key="16">
    <source>
        <dbReference type="PROSITE" id="PS50830"/>
    </source>
</evidence>
<keyword evidence="13" id="KW-0496">Mitochondrion</keyword>
<dbReference type="GO" id="GO:0004519">
    <property type="term" value="F:endonuclease activity"/>
    <property type="evidence" value="ECO:0007669"/>
    <property type="project" value="UniProtKB-KW"/>
</dbReference>
<evidence type="ECO:0000256" key="9">
    <source>
        <dbReference type="ARBA" id="ARBA00022759"/>
    </source>
</evidence>
<feature type="region of interest" description="Disordered" evidence="15">
    <location>
        <begin position="249"/>
        <end position="279"/>
    </location>
</feature>
<keyword evidence="11" id="KW-0106">Calcium</keyword>
<keyword evidence="6" id="KW-0812">Transmembrane</keyword>
<dbReference type="Gene3D" id="2.40.50.90">
    <property type="match status" value="1"/>
</dbReference>
<dbReference type="OrthoDB" id="430293at2759"/>
<name>A0A6A6R588_9PEZI</name>
<dbReference type="Proteomes" id="UP000799750">
    <property type="component" value="Unassembled WGS sequence"/>
</dbReference>
<evidence type="ECO:0000256" key="1">
    <source>
        <dbReference type="ARBA" id="ARBA00004167"/>
    </source>
</evidence>
<accession>A0A6A6R588</accession>
<evidence type="ECO:0000256" key="6">
    <source>
        <dbReference type="ARBA" id="ARBA00022692"/>
    </source>
</evidence>
<dbReference type="GO" id="GO:0016787">
    <property type="term" value="F:hydrolase activity"/>
    <property type="evidence" value="ECO:0007669"/>
    <property type="project" value="UniProtKB-KW"/>
</dbReference>
<keyword evidence="9" id="KW-0255">Endonuclease</keyword>
<dbReference type="InterPro" id="IPR016071">
    <property type="entry name" value="Staphylococal_nuclease_OB-fold"/>
</dbReference>
<evidence type="ECO:0000256" key="8">
    <source>
        <dbReference type="ARBA" id="ARBA00022723"/>
    </source>
</evidence>
<evidence type="ECO:0000256" key="14">
    <source>
        <dbReference type="ARBA" id="ARBA00023136"/>
    </source>
</evidence>
<comment type="similarity">
    <text evidence="3">Belongs to the LCL3 family.</text>
</comment>
<proteinExistence type="inferred from homology"/>
<dbReference type="SUPFAM" id="SSF50199">
    <property type="entry name" value="Staphylococcal nuclease"/>
    <property type="match status" value="1"/>
</dbReference>
<evidence type="ECO:0000256" key="5">
    <source>
        <dbReference type="ARBA" id="ARBA00014651"/>
    </source>
</evidence>
<dbReference type="GO" id="GO:0005739">
    <property type="term" value="C:mitochondrion"/>
    <property type="evidence" value="ECO:0007669"/>
    <property type="project" value="UniProtKB-SubCell"/>
</dbReference>
<evidence type="ECO:0000256" key="13">
    <source>
        <dbReference type="ARBA" id="ARBA00023128"/>
    </source>
</evidence>
<keyword evidence="18" id="KW-1185">Reference proteome</keyword>
<sequence>MRWPWSQNPHNVDDSDRKRPVSWAESLNTTDWSQYTEARTVVPSVLLTITTLTLIRLYKSYLRRIPSVNYIKPDLFRRRSLFGKVTSVGDADNFRFFHTPGGRIAGWGWLPWKRVPKRRDELSAKTLHIRIAGIDAPEMAHFGHPAQPYSKEAYDWLSAYILNRRVRAKIYRRDQYDRVIATVFVRKGLFRRDVGLEMLKSGLATIYEAKSGSEFGKFEEKYRKAEEKARLATKGIWTQPSLWERLRGQRAKDMESPREYKTRMTASDKTEVKKAAAKK</sequence>
<dbReference type="PANTHER" id="PTHR12302:SF3">
    <property type="entry name" value="SERINE_THREONINE-PROTEIN KINASE 31"/>
    <property type="match status" value="1"/>
</dbReference>
<evidence type="ECO:0000256" key="12">
    <source>
        <dbReference type="ARBA" id="ARBA00022989"/>
    </source>
</evidence>
<evidence type="ECO:0000256" key="15">
    <source>
        <dbReference type="SAM" id="MobiDB-lite"/>
    </source>
</evidence>
<evidence type="ECO:0000256" key="4">
    <source>
        <dbReference type="ARBA" id="ARBA00013404"/>
    </source>
</evidence>
<reference evidence="17" key="1">
    <citation type="journal article" date="2020" name="Stud. Mycol.">
        <title>101 Dothideomycetes genomes: a test case for predicting lifestyles and emergence of pathogens.</title>
        <authorList>
            <person name="Haridas S."/>
            <person name="Albert R."/>
            <person name="Binder M."/>
            <person name="Bloem J."/>
            <person name="Labutti K."/>
            <person name="Salamov A."/>
            <person name="Andreopoulos B."/>
            <person name="Baker S."/>
            <person name="Barry K."/>
            <person name="Bills G."/>
            <person name="Bluhm B."/>
            <person name="Cannon C."/>
            <person name="Castanera R."/>
            <person name="Culley D."/>
            <person name="Daum C."/>
            <person name="Ezra D."/>
            <person name="Gonzalez J."/>
            <person name="Henrissat B."/>
            <person name="Kuo A."/>
            <person name="Liang C."/>
            <person name="Lipzen A."/>
            <person name="Lutzoni F."/>
            <person name="Magnuson J."/>
            <person name="Mondo S."/>
            <person name="Nolan M."/>
            <person name="Ohm R."/>
            <person name="Pangilinan J."/>
            <person name="Park H.-J."/>
            <person name="Ramirez L."/>
            <person name="Alfaro M."/>
            <person name="Sun H."/>
            <person name="Tritt A."/>
            <person name="Yoshinaga Y."/>
            <person name="Zwiers L.-H."/>
            <person name="Turgeon B."/>
            <person name="Goodwin S."/>
            <person name="Spatafora J."/>
            <person name="Crous P."/>
            <person name="Grigoriev I."/>
        </authorList>
    </citation>
    <scope>NUCLEOTIDE SEQUENCE</scope>
    <source>
        <strain evidence="17">CBS 269.34</strain>
    </source>
</reference>
<dbReference type="GO" id="GO:0046872">
    <property type="term" value="F:metal ion binding"/>
    <property type="evidence" value="ECO:0007669"/>
    <property type="project" value="UniProtKB-KW"/>
</dbReference>
<evidence type="ECO:0000256" key="10">
    <source>
        <dbReference type="ARBA" id="ARBA00022801"/>
    </source>
</evidence>
<keyword evidence="14" id="KW-0472">Membrane</keyword>
<protein>
    <recommendedName>
        <fullName evidence="4">Probable endonuclease LCL3</fullName>
    </recommendedName>
    <alternativeName>
        <fullName evidence="5">Probable endonuclease lcl3</fullName>
    </alternativeName>
</protein>
<evidence type="ECO:0000256" key="11">
    <source>
        <dbReference type="ARBA" id="ARBA00022837"/>
    </source>
</evidence>
<dbReference type="PANTHER" id="PTHR12302">
    <property type="entry name" value="EBNA2 BINDING PROTEIN P100"/>
    <property type="match status" value="1"/>
</dbReference>
<evidence type="ECO:0000313" key="17">
    <source>
        <dbReference type="EMBL" id="KAF2498627.1"/>
    </source>
</evidence>
<evidence type="ECO:0000313" key="18">
    <source>
        <dbReference type="Proteomes" id="UP000799750"/>
    </source>
</evidence>
<comment type="subcellular location">
    <subcellularLocation>
        <location evidence="1">Membrane</location>
        <topology evidence="1">Single-pass membrane protein</topology>
    </subcellularLocation>
    <subcellularLocation>
        <location evidence="2">Mitochondrion</location>
    </subcellularLocation>
</comment>
<dbReference type="GO" id="GO:0016020">
    <property type="term" value="C:membrane"/>
    <property type="evidence" value="ECO:0007669"/>
    <property type="project" value="UniProtKB-SubCell"/>
</dbReference>
<dbReference type="SMART" id="SM00318">
    <property type="entry name" value="SNc"/>
    <property type="match status" value="1"/>
</dbReference>
<keyword evidence="8" id="KW-0479">Metal-binding</keyword>
<keyword evidence="10" id="KW-0378">Hydrolase</keyword>